<dbReference type="Gene3D" id="3.20.100.30">
    <property type="entry name" value="VTC, catalytic tunnel domain"/>
    <property type="match status" value="1"/>
</dbReference>
<evidence type="ECO:0000313" key="2">
    <source>
        <dbReference type="EMBL" id="NYD59130.1"/>
    </source>
</evidence>
<keyword evidence="3" id="KW-1185">Reference proteome</keyword>
<feature type="domain" description="VTC" evidence="1">
    <location>
        <begin position="38"/>
        <end position="254"/>
    </location>
</feature>
<reference evidence="2 3" key="1">
    <citation type="submission" date="2020-07" db="EMBL/GenBank/DDBJ databases">
        <title>Sequencing the genomes of 1000 actinobacteria strains.</title>
        <authorList>
            <person name="Klenk H.-P."/>
        </authorList>
    </citation>
    <scope>NUCLEOTIDE SEQUENCE [LARGE SCALE GENOMIC DNA]</scope>
    <source>
        <strain evidence="2 3">DSM 18965</strain>
    </source>
</reference>
<dbReference type="InterPro" id="IPR033469">
    <property type="entry name" value="CYTH-like_dom_sf"/>
</dbReference>
<dbReference type="AlphaFoldDB" id="A0A7Y9F3V4"/>
<proteinExistence type="predicted"/>
<sequence length="283" mass="30945">MTATIEPLATLGDPLARIDLLAATSLEELAQDAALMTRTDRKYVVPAASLPDLLVALEALDPGLRVLEIEGRRRHRYDSTYLDTPELEAYWRAARGRRHRFKIRARHYLDTGVAFTEVKTRGARGATVKARVPRDVAPVAGAHPALSRHDGAFVGAELDGAGLEHVDVATLRPTLRTTYVRTTLWLPGSGSRVTIDVDLAWSLPEGAGTARVAGLAVVETKSPGARSGVDRTLWTQGHRPERISKYATGLALLHPGLPAHRWHRVSTRHLQPHLTYSHGQESA</sequence>
<dbReference type="InterPro" id="IPR042267">
    <property type="entry name" value="VTC_sf"/>
</dbReference>
<evidence type="ECO:0000313" key="3">
    <source>
        <dbReference type="Proteomes" id="UP000516957"/>
    </source>
</evidence>
<dbReference type="Proteomes" id="UP000516957">
    <property type="component" value="Unassembled WGS sequence"/>
</dbReference>
<gene>
    <name evidence="2" type="ORF">BKA08_003368</name>
</gene>
<dbReference type="InterPro" id="IPR018966">
    <property type="entry name" value="VTC_domain"/>
</dbReference>
<name>A0A7Y9F3V4_9ACTN</name>
<comment type="caution">
    <text evidence="2">The sequence shown here is derived from an EMBL/GenBank/DDBJ whole genome shotgun (WGS) entry which is preliminary data.</text>
</comment>
<dbReference type="SUPFAM" id="SSF55154">
    <property type="entry name" value="CYTH-like phosphatases"/>
    <property type="match status" value="1"/>
</dbReference>
<dbReference type="RefSeq" id="WP_179616629.1">
    <property type="nucleotide sequence ID" value="NZ_CP059163.1"/>
</dbReference>
<dbReference type="GO" id="GO:0006799">
    <property type="term" value="P:polyphosphate biosynthetic process"/>
    <property type="evidence" value="ECO:0007669"/>
    <property type="project" value="UniProtKB-ARBA"/>
</dbReference>
<accession>A0A7Y9F3V4</accession>
<protein>
    <recommendedName>
        <fullName evidence="1">VTC domain-containing protein</fullName>
    </recommendedName>
</protein>
<evidence type="ECO:0000259" key="1">
    <source>
        <dbReference type="Pfam" id="PF09359"/>
    </source>
</evidence>
<dbReference type="Pfam" id="PF09359">
    <property type="entry name" value="VTC"/>
    <property type="match status" value="1"/>
</dbReference>
<dbReference type="CDD" id="cd07750">
    <property type="entry name" value="PolyPPase_VTC_like"/>
    <property type="match status" value="1"/>
</dbReference>
<dbReference type="EMBL" id="JACCBE010000001">
    <property type="protein sequence ID" value="NYD59130.1"/>
    <property type="molecule type" value="Genomic_DNA"/>
</dbReference>
<organism evidence="2 3">
    <name type="scientific">Nocardioides marinisabuli</name>
    <dbReference type="NCBI Taxonomy" id="419476"/>
    <lineage>
        <taxon>Bacteria</taxon>
        <taxon>Bacillati</taxon>
        <taxon>Actinomycetota</taxon>
        <taxon>Actinomycetes</taxon>
        <taxon>Propionibacteriales</taxon>
        <taxon>Nocardioidaceae</taxon>
        <taxon>Nocardioides</taxon>
    </lineage>
</organism>